<proteinExistence type="predicted"/>
<dbReference type="EMBL" id="WRPM01000007">
    <property type="protein sequence ID" value="MVT25011.1"/>
    <property type="molecule type" value="Genomic_DNA"/>
</dbReference>
<evidence type="ECO:0000256" key="1">
    <source>
        <dbReference type="SAM" id="MobiDB-lite"/>
    </source>
</evidence>
<keyword evidence="3" id="KW-1185">Reference proteome</keyword>
<evidence type="ECO:0000313" key="2">
    <source>
        <dbReference type="EMBL" id="MVT25011.1"/>
    </source>
</evidence>
<gene>
    <name evidence="2" type="ORF">GNZ21_01295</name>
</gene>
<protein>
    <submittedName>
        <fullName evidence="2">Uncharacterized protein</fullName>
    </submittedName>
</protein>
<dbReference type="AlphaFoldDB" id="A0A7K1UFZ1"/>
<sequence length="73" mass="8147">MSTAVPTRRHTLLQRAALVVSAALATWAETSAERDHPALEGSRSAAALQQQRQEAERRREAAITQRLLLPRQF</sequence>
<comment type="caution">
    <text evidence="2">The sequence shown here is derived from an EMBL/GenBank/DDBJ whole genome shotgun (WGS) entry which is preliminary data.</text>
</comment>
<dbReference type="Proteomes" id="UP000460157">
    <property type="component" value="Unassembled WGS sequence"/>
</dbReference>
<evidence type="ECO:0000313" key="3">
    <source>
        <dbReference type="Proteomes" id="UP000460157"/>
    </source>
</evidence>
<organism evidence="2 3">
    <name type="scientific">Nesterenkonia alkaliphila</name>
    <dbReference type="NCBI Taxonomy" id="1463631"/>
    <lineage>
        <taxon>Bacteria</taxon>
        <taxon>Bacillati</taxon>
        <taxon>Actinomycetota</taxon>
        <taxon>Actinomycetes</taxon>
        <taxon>Micrococcales</taxon>
        <taxon>Micrococcaceae</taxon>
        <taxon>Nesterenkonia</taxon>
    </lineage>
</organism>
<feature type="region of interest" description="Disordered" evidence="1">
    <location>
        <begin position="34"/>
        <end position="56"/>
    </location>
</feature>
<name>A0A7K1UFZ1_9MICC</name>
<reference evidence="2 3" key="1">
    <citation type="submission" date="2019-12" db="EMBL/GenBank/DDBJ databases">
        <title>Nesterenkonia muleiensis sp. nov., a novel actinobacterium isolated from sap of Populus euphratica.</title>
        <authorList>
            <person name="Wang R."/>
        </authorList>
    </citation>
    <scope>NUCLEOTIDE SEQUENCE [LARGE SCALE GENOMIC DNA]</scope>
    <source>
        <strain evidence="2 3">F10</strain>
    </source>
</reference>
<dbReference type="RefSeq" id="WP_157320607.1">
    <property type="nucleotide sequence ID" value="NZ_BMFX01000009.1"/>
</dbReference>
<accession>A0A7K1UFZ1</accession>